<dbReference type="SMART" id="SM00342">
    <property type="entry name" value="HTH_ARAC"/>
    <property type="match status" value="1"/>
</dbReference>
<dbReference type="InterPro" id="IPR050204">
    <property type="entry name" value="AraC_XylS_family_regulators"/>
</dbReference>
<evidence type="ECO:0000256" key="1">
    <source>
        <dbReference type="ARBA" id="ARBA00023015"/>
    </source>
</evidence>
<organism evidence="5 6">
    <name type="scientific">Nocardia sputorum</name>
    <dbReference type="NCBI Taxonomy" id="2984338"/>
    <lineage>
        <taxon>Bacteria</taxon>
        <taxon>Bacillati</taxon>
        <taxon>Actinomycetota</taxon>
        <taxon>Actinomycetes</taxon>
        <taxon>Mycobacteriales</taxon>
        <taxon>Nocardiaceae</taxon>
        <taxon>Nocardia</taxon>
    </lineage>
</organism>
<protein>
    <submittedName>
        <fullName evidence="5">Transcriptional regulator</fullName>
    </submittedName>
</protein>
<accession>A0ABN6U3J0</accession>
<evidence type="ECO:0000256" key="2">
    <source>
        <dbReference type="ARBA" id="ARBA00023125"/>
    </source>
</evidence>
<evidence type="ECO:0000313" key="6">
    <source>
        <dbReference type="Proteomes" id="UP001317870"/>
    </source>
</evidence>
<dbReference type="EMBL" id="AP026978">
    <property type="protein sequence ID" value="BDT99820.1"/>
    <property type="molecule type" value="Genomic_DNA"/>
</dbReference>
<name>A0ABN6U3J0_9NOCA</name>
<dbReference type="InterPro" id="IPR018060">
    <property type="entry name" value="HTH_AraC"/>
</dbReference>
<dbReference type="Gene3D" id="1.10.10.60">
    <property type="entry name" value="Homeodomain-like"/>
    <property type="match status" value="1"/>
</dbReference>
<evidence type="ECO:0000259" key="4">
    <source>
        <dbReference type="PROSITE" id="PS01124"/>
    </source>
</evidence>
<sequence>MFVEPLSGHRYFRTADPDVARAGMSGILREHRLDPGASTMEASCNVVRYGDVGLVYKHYGVQVRIRTEPIETFRLVQIPLAGWARVLNGTTDIASDPAVASVPDPDAPLDMNWHESSRQLLVRFDRAALDDHLRRMLGRPPDRPLRMAVAMQLRSPAARIWFESLRMLQADAEGPGLFLDPRLRPQVEQLMMSQLLLAQPNSYSELLLDGAPGNSTPRPIRLAEQLIADHAHEMLTVTDIAEAVGLSVRSLQEGFRRYLDTTPTARLREARLVGVHAALAAADPTKTTVAAVAADWGFWHLGRFSALYRRRWDVPPSVTLRA</sequence>
<dbReference type="PROSITE" id="PS01124">
    <property type="entry name" value="HTH_ARAC_FAMILY_2"/>
    <property type="match status" value="1"/>
</dbReference>
<dbReference type="InterPro" id="IPR009057">
    <property type="entry name" value="Homeodomain-like_sf"/>
</dbReference>
<dbReference type="Pfam" id="PF12833">
    <property type="entry name" value="HTH_18"/>
    <property type="match status" value="1"/>
</dbReference>
<dbReference type="RefSeq" id="WP_281880015.1">
    <property type="nucleotide sequence ID" value="NZ_AP026978.1"/>
</dbReference>
<dbReference type="InterPro" id="IPR035418">
    <property type="entry name" value="AraC-bd_2"/>
</dbReference>
<dbReference type="PROSITE" id="PS00041">
    <property type="entry name" value="HTH_ARAC_FAMILY_1"/>
    <property type="match status" value="1"/>
</dbReference>
<keyword evidence="6" id="KW-1185">Reference proteome</keyword>
<keyword evidence="1" id="KW-0805">Transcription regulation</keyword>
<dbReference type="Pfam" id="PF14525">
    <property type="entry name" value="AraC_binding_2"/>
    <property type="match status" value="1"/>
</dbReference>
<keyword evidence="3" id="KW-0804">Transcription</keyword>
<keyword evidence="2" id="KW-0238">DNA-binding</keyword>
<dbReference type="PANTHER" id="PTHR46796:SF12">
    <property type="entry name" value="HTH-TYPE DNA-BINDING TRANSCRIPTIONAL ACTIVATOR EUTR"/>
    <property type="match status" value="1"/>
</dbReference>
<feature type="domain" description="HTH araC/xylS-type" evidence="4">
    <location>
        <begin position="221"/>
        <end position="322"/>
    </location>
</feature>
<dbReference type="SUPFAM" id="SSF46689">
    <property type="entry name" value="Homeodomain-like"/>
    <property type="match status" value="1"/>
</dbReference>
<dbReference type="InterPro" id="IPR018062">
    <property type="entry name" value="HTH_AraC-typ_CS"/>
</dbReference>
<evidence type="ECO:0000256" key="3">
    <source>
        <dbReference type="ARBA" id="ARBA00023163"/>
    </source>
</evidence>
<gene>
    <name evidence="5" type="ORF">IFM12276_28490</name>
</gene>
<dbReference type="Proteomes" id="UP001317870">
    <property type="component" value="Chromosome"/>
</dbReference>
<dbReference type="PANTHER" id="PTHR46796">
    <property type="entry name" value="HTH-TYPE TRANSCRIPTIONAL ACTIVATOR RHAS-RELATED"/>
    <property type="match status" value="1"/>
</dbReference>
<proteinExistence type="predicted"/>
<reference evidence="5 6" key="1">
    <citation type="submission" date="2022-11" db="EMBL/GenBank/DDBJ databases">
        <title>Genome Sequencing of Nocardia sp. ON39_IFM12276 and assembly.</title>
        <authorList>
            <person name="Shimojima M."/>
            <person name="Toyokawa M."/>
            <person name="Uesaka K."/>
        </authorList>
    </citation>
    <scope>NUCLEOTIDE SEQUENCE [LARGE SCALE GENOMIC DNA]</scope>
    <source>
        <strain evidence="5 6">IFM 12276</strain>
    </source>
</reference>
<evidence type="ECO:0000313" key="5">
    <source>
        <dbReference type="EMBL" id="BDT99820.1"/>
    </source>
</evidence>